<dbReference type="InterPro" id="IPR001173">
    <property type="entry name" value="Glyco_trans_2-like"/>
</dbReference>
<evidence type="ECO:0000259" key="1">
    <source>
        <dbReference type="Pfam" id="PF00535"/>
    </source>
</evidence>
<comment type="caution">
    <text evidence="2">The sequence shown here is derived from an EMBL/GenBank/DDBJ whole genome shotgun (WGS) entry which is preliminary data.</text>
</comment>
<accession>A0A0G0PZW2</accession>
<dbReference type="Gene3D" id="3.90.550.10">
    <property type="entry name" value="Spore Coat Polysaccharide Biosynthesis Protein SpsA, Chain A"/>
    <property type="match status" value="1"/>
</dbReference>
<name>A0A0G0PZW2_9BACT</name>
<evidence type="ECO:0000313" key="3">
    <source>
        <dbReference type="Proteomes" id="UP000034137"/>
    </source>
</evidence>
<dbReference type="EMBL" id="LBXO01000008">
    <property type="protein sequence ID" value="KKR33458.1"/>
    <property type="molecule type" value="Genomic_DNA"/>
</dbReference>
<protein>
    <submittedName>
        <fullName evidence="2">WsbD</fullName>
    </submittedName>
</protein>
<reference evidence="2 3" key="1">
    <citation type="journal article" date="2015" name="Nature">
        <title>rRNA introns, odd ribosomes, and small enigmatic genomes across a large radiation of phyla.</title>
        <authorList>
            <person name="Brown C.T."/>
            <person name="Hug L.A."/>
            <person name="Thomas B.C."/>
            <person name="Sharon I."/>
            <person name="Castelle C.J."/>
            <person name="Singh A."/>
            <person name="Wilkins M.J."/>
            <person name="Williams K.H."/>
            <person name="Banfield J.F."/>
        </authorList>
    </citation>
    <scope>NUCLEOTIDE SEQUENCE [LARGE SCALE GENOMIC DNA]</scope>
</reference>
<dbReference type="Pfam" id="PF00535">
    <property type="entry name" value="Glycos_transf_2"/>
    <property type="match status" value="1"/>
</dbReference>
<dbReference type="PATRIC" id="fig|1618642.3.peg.243"/>
<dbReference type="InterPro" id="IPR029044">
    <property type="entry name" value="Nucleotide-diphossugar_trans"/>
</dbReference>
<gene>
    <name evidence="2" type="ORF">UT64_C0008G0013</name>
</gene>
<organism evidence="2 3">
    <name type="scientific">Candidatus Falkowbacteria bacterium GW2011_GWF2_39_8</name>
    <dbReference type="NCBI Taxonomy" id="1618642"/>
    <lineage>
        <taxon>Bacteria</taxon>
        <taxon>Candidatus Falkowiibacteriota</taxon>
    </lineage>
</organism>
<dbReference type="SUPFAM" id="SSF53448">
    <property type="entry name" value="Nucleotide-diphospho-sugar transferases"/>
    <property type="match status" value="1"/>
</dbReference>
<dbReference type="PANTHER" id="PTHR43179:SF7">
    <property type="entry name" value="RHAMNOSYLTRANSFERASE WBBL"/>
    <property type="match status" value="1"/>
</dbReference>
<dbReference type="Proteomes" id="UP000034137">
    <property type="component" value="Unassembled WGS sequence"/>
</dbReference>
<sequence length="284" mass="33069">MKLSVIIINFNTPEMTIRAIETFKKNIQDSDFEIILIDNNSERKISSSEIERLNVRYIENKDNLGFAKAVNQGIKFTKGQYLLLLNSDVLVKPGAIKQMIDYLEAHLDAGLIGPSFFYPNGQNQPSAGFFPNLFREIMSFSMVAKIMNAGTLIYKNFFTKRFFKQTCEVDWLSGGCLLIRRQVVEEIGLLDVNYFFGVEDLDFCFRAKQRNWKVIFFPQAEIIHYHGFSSGGRRSTLSLKFEADGMDYFLNKHFLQKKFTIKIVRMMYRSKIKILNRLFAIYKK</sequence>
<dbReference type="CDD" id="cd04186">
    <property type="entry name" value="GT_2_like_c"/>
    <property type="match status" value="1"/>
</dbReference>
<dbReference type="PANTHER" id="PTHR43179">
    <property type="entry name" value="RHAMNOSYLTRANSFERASE WBBL"/>
    <property type="match status" value="1"/>
</dbReference>
<feature type="domain" description="Glycosyltransferase 2-like" evidence="1">
    <location>
        <begin position="4"/>
        <end position="188"/>
    </location>
</feature>
<proteinExistence type="predicted"/>
<dbReference type="AlphaFoldDB" id="A0A0G0PZW2"/>
<evidence type="ECO:0000313" key="2">
    <source>
        <dbReference type="EMBL" id="KKR33458.1"/>
    </source>
</evidence>